<evidence type="ECO:0000259" key="2">
    <source>
        <dbReference type="Pfam" id="PF09994"/>
    </source>
</evidence>
<protein>
    <recommendedName>
        <fullName evidence="2">T6SS Phospholipase effector Tle1-like catalytic domain-containing protein</fullName>
    </recommendedName>
</protein>
<proteinExistence type="predicted"/>
<evidence type="ECO:0000313" key="4">
    <source>
        <dbReference type="Proteomes" id="UP000177622"/>
    </source>
</evidence>
<feature type="region of interest" description="Disordered" evidence="1">
    <location>
        <begin position="327"/>
        <end position="355"/>
    </location>
</feature>
<sequence>MTSLPRAPQIVLCFDGTGNTLRADGRESNILRIFRMLDRTDDQDHCYYQPGIGTDISASSLAGSAIRNARPWSNKALELALGHGFDSHVLGGYRFLMRHYRSNSNVHIFGFSRGAYTARILNDMLDWVGLLSADNEEMIPFIWKAYFEWKVYRQESSYELLNAYRESVCRGDVSVHFLGLFDTVNSVVDLETVVEEDDPSSRIIRHAVSTDERRVKFQPLLLCRKMATGSGGKKRSKDYTSFSAVKYHSNPERLVEGQDIREVWFPGGHSDVGGGWKLDKSERFSLSHNPLVWMVDEARRAGVQFNQEKLQQFFCVEPNASISMESAGVRESLKAEKDKTLSDTSQDGETRPQSLSGAAFNRSLEDSAKGLVHDYLKRTLQVPYSTVIPWGIMEFVPFKRLTLRNDGTWKVTRWPLSMGRMRGIPIDAEIHVSMIRRMQANDTYRPANAILGGGGRGLTKAPPEFGIGEWKVYKYPDDPLRETYILNSQLR</sequence>
<name>A0A1F5LI04_PENAI</name>
<dbReference type="PANTHER" id="PTHR33840">
    <property type="match status" value="1"/>
</dbReference>
<evidence type="ECO:0000313" key="3">
    <source>
        <dbReference type="EMBL" id="OGE52842.1"/>
    </source>
</evidence>
<dbReference type="RefSeq" id="XP_022488282.1">
    <property type="nucleotide sequence ID" value="XM_022631915.1"/>
</dbReference>
<feature type="compositionally biased region" description="Polar residues" evidence="1">
    <location>
        <begin position="342"/>
        <end position="355"/>
    </location>
</feature>
<feature type="domain" description="T6SS Phospholipase effector Tle1-like catalytic" evidence="2">
    <location>
        <begin position="9"/>
        <end position="297"/>
    </location>
</feature>
<feature type="compositionally biased region" description="Basic and acidic residues" evidence="1">
    <location>
        <begin position="331"/>
        <end position="341"/>
    </location>
</feature>
<dbReference type="STRING" id="1835702.A0A1F5LI04"/>
<dbReference type="GeneID" id="34576649"/>
<comment type="caution">
    <text evidence="3">The sequence shown here is derived from an EMBL/GenBank/DDBJ whole genome shotgun (WGS) entry which is preliminary data.</text>
</comment>
<dbReference type="Pfam" id="PF09994">
    <property type="entry name" value="T6SS_Tle1-like_cat"/>
    <property type="match status" value="1"/>
</dbReference>
<dbReference type="PANTHER" id="PTHR33840:SF2">
    <property type="entry name" value="TLE1 PHOSPHOLIPASE DOMAIN-CONTAINING PROTEIN"/>
    <property type="match status" value="1"/>
</dbReference>
<accession>A0A1F5LI04</accession>
<dbReference type="OrthoDB" id="3162439at2759"/>
<dbReference type="AlphaFoldDB" id="A0A1F5LI04"/>
<organism evidence="3 4">
    <name type="scientific">Penicillium arizonense</name>
    <dbReference type="NCBI Taxonomy" id="1835702"/>
    <lineage>
        <taxon>Eukaryota</taxon>
        <taxon>Fungi</taxon>
        <taxon>Dikarya</taxon>
        <taxon>Ascomycota</taxon>
        <taxon>Pezizomycotina</taxon>
        <taxon>Eurotiomycetes</taxon>
        <taxon>Eurotiomycetidae</taxon>
        <taxon>Eurotiales</taxon>
        <taxon>Aspergillaceae</taxon>
        <taxon>Penicillium</taxon>
    </lineage>
</organism>
<dbReference type="Proteomes" id="UP000177622">
    <property type="component" value="Unassembled WGS sequence"/>
</dbReference>
<gene>
    <name evidence="3" type="ORF">PENARI_c009G07280</name>
</gene>
<dbReference type="EMBL" id="LXJU01000009">
    <property type="protein sequence ID" value="OGE52842.1"/>
    <property type="molecule type" value="Genomic_DNA"/>
</dbReference>
<evidence type="ECO:0000256" key="1">
    <source>
        <dbReference type="SAM" id="MobiDB-lite"/>
    </source>
</evidence>
<keyword evidence="4" id="KW-1185">Reference proteome</keyword>
<dbReference type="InterPro" id="IPR018712">
    <property type="entry name" value="Tle1-like_cat"/>
</dbReference>
<reference evidence="3 4" key="1">
    <citation type="journal article" date="2016" name="Sci. Rep.">
        <title>Penicillium arizonense, a new, genome sequenced fungal species, reveals a high chemical diversity in secreted metabolites.</title>
        <authorList>
            <person name="Grijseels S."/>
            <person name="Nielsen J.C."/>
            <person name="Randelovic M."/>
            <person name="Nielsen J."/>
            <person name="Nielsen K.F."/>
            <person name="Workman M."/>
            <person name="Frisvad J.C."/>
        </authorList>
    </citation>
    <scope>NUCLEOTIDE SEQUENCE [LARGE SCALE GENOMIC DNA]</scope>
    <source>
        <strain evidence="3 4">CBS 141311</strain>
    </source>
</reference>